<keyword evidence="6" id="KW-0560">Oxidoreductase</keyword>
<evidence type="ECO:0000256" key="8">
    <source>
        <dbReference type="ARBA" id="ARBA00049412"/>
    </source>
</evidence>
<dbReference type="RefSeq" id="WP_003498718.1">
    <property type="nucleotide sequence ID" value="NZ_BAABZD010000011.1"/>
</dbReference>
<reference evidence="9" key="2">
    <citation type="journal article" date="2022" name="Cell Host Microbe">
        <title>Colonization of the live biotherapeutic product VE303 and modulation of the microbiota and metabolites in healthy volunteers.</title>
        <authorList>
            <person name="Dsouza M."/>
            <person name="Menon R."/>
            <person name="Crossette E."/>
            <person name="Bhattarai S.K."/>
            <person name="Schneider J."/>
            <person name="Kim Y.G."/>
            <person name="Reddy S."/>
            <person name="Caballero S."/>
            <person name="Felix C."/>
            <person name="Cornacchione L."/>
            <person name="Hendrickson J."/>
            <person name="Watson A.R."/>
            <person name="Minot S.S."/>
            <person name="Greenfield N."/>
            <person name="Schopf L."/>
            <person name="Szabady R."/>
            <person name="Patarroyo J."/>
            <person name="Smith W."/>
            <person name="Harrison P."/>
            <person name="Kuijper E.J."/>
            <person name="Kelly C.P."/>
            <person name="Olle B."/>
            <person name="Bobilev D."/>
            <person name="Silber J.L."/>
            <person name="Bucci V."/>
            <person name="Roberts B."/>
            <person name="Faith J."/>
            <person name="Norman J.M."/>
        </authorList>
    </citation>
    <scope>NUCLEOTIDE SEQUENCE</scope>
    <source>
        <strain evidence="9">VE303-04</strain>
    </source>
</reference>
<dbReference type="UniPathway" id="UPA00569"/>
<reference evidence="10" key="1">
    <citation type="submission" date="2019-11" db="EMBL/GenBank/DDBJ databases">
        <authorList>
            <person name="Feng L."/>
        </authorList>
    </citation>
    <scope>NUCLEOTIDE SEQUENCE</scope>
    <source>
        <strain evidence="10">CsymbiosumLFYP84</strain>
    </source>
</reference>
<evidence type="ECO:0000313" key="9">
    <source>
        <dbReference type="EMBL" id="MCK0086526.1"/>
    </source>
</evidence>
<dbReference type="InterPro" id="IPR008670">
    <property type="entry name" value="CoA_reduct_LuxC"/>
</dbReference>
<evidence type="ECO:0000256" key="6">
    <source>
        <dbReference type="ARBA" id="ARBA00023002"/>
    </source>
</evidence>
<proteinExistence type="inferred from homology"/>
<evidence type="ECO:0000256" key="4">
    <source>
        <dbReference type="ARBA" id="ARBA00013020"/>
    </source>
</evidence>
<dbReference type="GO" id="GO:0003995">
    <property type="term" value="F:acyl-CoA dehydrogenase activity"/>
    <property type="evidence" value="ECO:0007669"/>
    <property type="project" value="InterPro"/>
</dbReference>
<dbReference type="EMBL" id="JAINVB010000001">
    <property type="protein sequence ID" value="MCK0086526.1"/>
    <property type="molecule type" value="Genomic_DNA"/>
</dbReference>
<dbReference type="EC" id="1.2.1.50" evidence="4"/>
<comment type="catalytic activity">
    <reaction evidence="8">
        <text>a long-chain fatty aldehyde + NADP(+) + CoA = a long-chain fatty acyl-CoA + NADPH + H(+)</text>
        <dbReference type="Rhea" id="RHEA:15437"/>
        <dbReference type="ChEBI" id="CHEBI:15378"/>
        <dbReference type="ChEBI" id="CHEBI:17176"/>
        <dbReference type="ChEBI" id="CHEBI:57287"/>
        <dbReference type="ChEBI" id="CHEBI:57783"/>
        <dbReference type="ChEBI" id="CHEBI:58349"/>
        <dbReference type="ChEBI" id="CHEBI:83139"/>
        <dbReference type="EC" id="1.2.1.50"/>
    </reaction>
</comment>
<dbReference type="GO" id="GO:0050062">
    <property type="term" value="F:long-chain-fatty-acyl-CoA reductase activity"/>
    <property type="evidence" value="ECO:0007669"/>
    <property type="project" value="UniProtKB-EC"/>
</dbReference>
<dbReference type="GO" id="GO:0008218">
    <property type="term" value="P:bioluminescence"/>
    <property type="evidence" value="ECO:0007669"/>
    <property type="project" value="UniProtKB-KW"/>
</dbReference>
<dbReference type="SUPFAM" id="SSF53720">
    <property type="entry name" value="ALDH-like"/>
    <property type="match status" value="1"/>
</dbReference>
<keyword evidence="7" id="KW-0455">Luminescence</keyword>
<comment type="pathway">
    <text evidence="2">Lipid metabolism; fatty acid reduction for biolumincescence.</text>
</comment>
<accession>A0A6N3DBT7</accession>
<dbReference type="AlphaFoldDB" id="A0A6N3DBT7"/>
<dbReference type="Proteomes" id="UP001203136">
    <property type="component" value="Unassembled WGS sequence"/>
</dbReference>
<dbReference type="InterPro" id="IPR016162">
    <property type="entry name" value="Ald_DH_N"/>
</dbReference>
<comment type="similarity">
    <text evidence="3">Belongs to the LuxC family.</text>
</comment>
<dbReference type="Gene3D" id="3.40.605.10">
    <property type="entry name" value="Aldehyde Dehydrogenase, Chain A, domain 1"/>
    <property type="match status" value="1"/>
</dbReference>
<keyword evidence="5" id="KW-0521">NADP</keyword>
<dbReference type="EMBL" id="CACRUA010000021">
    <property type="protein sequence ID" value="VYU24609.1"/>
    <property type="molecule type" value="Genomic_DNA"/>
</dbReference>
<evidence type="ECO:0000256" key="1">
    <source>
        <dbReference type="ARBA" id="ARBA00003277"/>
    </source>
</evidence>
<protein>
    <recommendedName>
        <fullName evidence="4">long-chain-fatty-acyl-CoA reductase</fullName>
        <ecNumber evidence="4">1.2.1.50</ecNumber>
    </recommendedName>
</protein>
<organism evidence="10">
    <name type="scientific">Clostridium symbiosum</name>
    <name type="common">Bacteroides symbiosus</name>
    <dbReference type="NCBI Taxonomy" id="1512"/>
    <lineage>
        <taxon>Bacteria</taxon>
        <taxon>Bacillati</taxon>
        <taxon>Bacillota</taxon>
        <taxon>Clostridia</taxon>
        <taxon>Lachnospirales</taxon>
        <taxon>Lachnospiraceae</taxon>
        <taxon>Otoolea</taxon>
    </lineage>
</organism>
<evidence type="ECO:0000256" key="2">
    <source>
        <dbReference type="ARBA" id="ARBA00004908"/>
    </source>
</evidence>
<name>A0A6N3DBT7_CLOSY</name>
<sequence length="397" mass="45272">MKIDGKSGTRTEIPFSEPVMDFLSALSERIKSDDLLRSDEEIRAFGFWCRRANLERYRNQYTGNDFRLGRGLVFHIAPSNIPAMFAWSMAIGLLAGNSNIIRISSRTAGQGMRLKELIGQMLSEEKKSSLAGLSQGGIYDMVRFVSYGSSSREQTAYYSSLCDVRVIWGGDRTVDEVRQIPLRADAYDIIFPDRSSLLLLNTDRVSELEEDELQALAHRFYMDTYSVDQNACSSPSSVIWHDEGGQWAEKEGVRKRWWAAVEQAAAAYQLTPSRAYRKFQALCEAALNDTSLCEAVRYGNRLWVVPVQKTKELAKRKGSFGTFYEYGIKELEELIPAVNKKIQTMTCYGYDIQKLRRFVRDSRLRGIDRIVPLGQAMTFEPTWDGMDLIERLSREIS</sequence>
<gene>
    <name evidence="10" type="ORF">CSLFYP84_01683</name>
    <name evidence="9" type="ORF">K5I21_11710</name>
</gene>
<evidence type="ECO:0000313" key="10">
    <source>
        <dbReference type="EMBL" id="VYU24609.1"/>
    </source>
</evidence>
<comment type="function">
    <text evidence="1">LuxC is the fatty acid reductase enzyme responsible for synthesis of the aldehyde substrate for the luminescent reaction catalyzed by luciferase.</text>
</comment>
<dbReference type="Pfam" id="PF05893">
    <property type="entry name" value="LuxC"/>
    <property type="match status" value="1"/>
</dbReference>
<evidence type="ECO:0000256" key="5">
    <source>
        <dbReference type="ARBA" id="ARBA00022857"/>
    </source>
</evidence>
<evidence type="ECO:0000256" key="7">
    <source>
        <dbReference type="ARBA" id="ARBA00023223"/>
    </source>
</evidence>
<dbReference type="InterPro" id="IPR016161">
    <property type="entry name" value="Ald_DH/histidinol_DH"/>
</dbReference>
<evidence type="ECO:0000256" key="3">
    <source>
        <dbReference type="ARBA" id="ARBA00010915"/>
    </source>
</evidence>